<organism evidence="4 5">
    <name type="scientific">Microbacterium pygmaeum</name>
    <dbReference type="NCBI Taxonomy" id="370764"/>
    <lineage>
        <taxon>Bacteria</taxon>
        <taxon>Bacillati</taxon>
        <taxon>Actinomycetota</taxon>
        <taxon>Actinomycetes</taxon>
        <taxon>Micrococcales</taxon>
        <taxon>Microbacteriaceae</taxon>
        <taxon>Microbacterium</taxon>
    </lineage>
</organism>
<keyword evidence="2" id="KW-0472">Membrane</keyword>
<feature type="domain" description="DUF6458" evidence="3">
    <location>
        <begin position="1"/>
        <end position="67"/>
    </location>
</feature>
<evidence type="ECO:0000256" key="2">
    <source>
        <dbReference type="SAM" id="Phobius"/>
    </source>
</evidence>
<keyword evidence="2" id="KW-0812">Transmembrane</keyword>
<gene>
    <name evidence="4" type="ORF">SAMN04489810_3360</name>
</gene>
<keyword evidence="5" id="KW-1185">Reference proteome</keyword>
<dbReference type="STRING" id="370764.SAMN04489810_3360"/>
<feature type="transmembrane region" description="Helical" evidence="2">
    <location>
        <begin position="7"/>
        <end position="26"/>
    </location>
</feature>
<accession>A0A1G8DIN9</accession>
<protein>
    <recommendedName>
        <fullName evidence="3">DUF6458 domain-containing protein</fullName>
    </recommendedName>
</protein>
<name>A0A1G8DIN9_9MICO</name>
<evidence type="ECO:0000256" key="1">
    <source>
        <dbReference type="SAM" id="MobiDB-lite"/>
    </source>
</evidence>
<dbReference type="AlphaFoldDB" id="A0A1G8DIN9"/>
<evidence type="ECO:0000259" key="3">
    <source>
        <dbReference type="Pfam" id="PF20059"/>
    </source>
</evidence>
<feature type="compositionally biased region" description="Basic and acidic residues" evidence="1">
    <location>
        <begin position="73"/>
        <end position="86"/>
    </location>
</feature>
<keyword evidence="2" id="KW-1133">Transmembrane helix</keyword>
<evidence type="ECO:0000313" key="5">
    <source>
        <dbReference type="Proteomes" id="UP000199009"/>
    </source>
</evidence>
<dbReference type="InterPro" id="IPR045597">
    <property type="entry name" value="DUF6458"/>
</dbReference>
<reference evidence="4 5" key="1">
    <citation type="submission" date="2016-10" db="EMBL/GenBank/DDBJ databases">
        <authorList>
            <person name="de Groot N.N."/>
        </authorList>
    </citation>
    <scope>NUCLEOTIDE SEQUENCE [LARGE SCALE GENOMIC DNA]</scope>
    <source>
        <strain evidence="4 5">DSM 23142</strain>
    </source>
</reference>
<feature type="region of interest" description="Disordered" evidence="1">
    <location>
        <begin position="57"/>
        <end position="86"/>
    </location>
</feature>
<dbReference type="Pfam" id="PF20059">
    <property type="entry name" value="DUF6458"/>
    <property type="match status" value="1"/>
</dbReference>
<dbReference type="RefSeq" id="WP_091492608.1">
    <property type="nucleotide sequence ID" value="NZ_LT629692.1"/>
</dbReference>
<feature type="transmembrane region" description="Helical" evidence="2">
    <location>
        <begin position="32"/>
        <end position="53"/>
    </location>
</feature>
<sequence length="86" mass="9148">MGIGSGIALVVIGAILVFAVNIDTGGFVDLDLIGYILMGAGVVVFLISLVLMMRRRQTESTTRSAVDPATGERVTRRSVRDNDPIV</sequence>
<evidence type="ECO:0000313" key="4">
    <source>
        <dbReference type="EMBL" id="SDH57553.1"/>
    </source>
</evidence>
<dbReference type="OrthoDB" id="4775046at2"/>
<dbReference type="Proteomes" id="UP000199009">
    <property type="component" value="Chromosome I"/>
</dbReference>
<proteinExistence type="predicted"/>
<dbReference type="EMBL" id="LT629692">
    <property type="protein sequence ID" value="SDH57553.1"/>
    <property type="molecule type" value="Genomic_DNA"/>
</dbReference>